<keyword evidence="12" id="KW-1185">Reference proteome</keyword>
<reference evidence="11 12" key="1">
    <citation type="journal article" date="2020" name="Mol. Biol. Evol.">
        <title>Distinct Expression and Methylation Patterns for Genes with Different Fates following a Single Whole-Genome Duplication in Flowering Plants.</title>
        <authorList>
            <person name="Shi T."/>
            <person name="Rahmani R.S."/>
            <person name="Gugger P.F."/>
            <person name="Wang M."/>
            <person name="Li H."/>
            <person name="Zhang Y."/>
            <person name="Li Z."/>
            <person name="Wang Q."/>
            <person name="Van de Peer Y."/>
            <person name="Marchal K."/>
            <person name="Chen J."/>
        </authorList>
    </citation>
    <scope>NUCLEOTIDE SEQUENCE [LARGE SCALE GENOMIC DNA]</scope>
    <source>
        <tissue evidence="11">Leaf</tissue>
    </source>
</reference>
<comment type="similarity">
    <text evidence="2 9">Belongs to the CCC1 family.</text>
</comment>
<dbReference type="EMBL" id="DUZY01000003">
    <property type="protein sequence ID" value="DAD30880.1"/>
    <property type="molecule type" value="Genomic_DNA"/>
</dbReference>
<dbReference type="GO" id="GO:0005384">
    <property type="term" value="F:manganese ion transmembrane transporter activity"/>
    <property type="evidence" value="ECO:0007669"/>
    <property type="project" value="InterPro"/>
</dbReference>
<dbReference type="Proteomes" id="UP000607653">
    <property type="component" value="Unassembled WGS sequence"/>
</dbReference>
<sequence length="287" mass="31706">MVLSGDNLGNLPERKCQSKVTNIREHTPDTMRLDSQGFYLRVRCRGLEKELSFEAALGGRAKEPPTPTSNTPPPSEVGGGDTGLRYASAYLRRTFPTPPPLPNASVHYSSVDVLVLGFANLVANGISMGFAYFISIGTKKDAIEEERLVTEWDVNNHGRQQQMELIQRYQQLGMSLEDATTVVNVFSKYKDILIDEKMTTQKGMQSPDNEEKAWKNGVVTLAAFFAFGCAPLLPFVVGGGGRVVSFQRFASSWELGECIGSNNTFSSRSTPHSPQIGSRLVRFRRSF</sequence>
<dbReference type="PANTHER" id="PTHR31851">
    <property type="entry name" value="FE(2+)/MN(2+) TRANSPORTER PCL1"/>
    <property type="match status" value="1"/>
</dbReference>
<name>A0A822YEC0_NELNU</name>
<keyword evidence="9" id="KW-0406">Ion transport</keyword>
<dbReference type="GO" id="GO:0140315">
    <property type="term" value="F:iron ion sequestering activity"/>
    <property type="evidence" value="ECO:0007669"/>
    <property type="project" value="UniProtKB-UniRule"/>
</dbReference>
<keyword evidence="3" id="KW-0408">Iron</keyword>
<comment type="catalytic activity">
    <reaction evidence="8">
        <text>Fe(2+)(in) = Fe(2+)(out)</text>
        <dbReference type="Rhea" id="RHEA:28486"/>
        <dbReference type="ChEBI" id="CHEBI:29033"/>
    </reaction>
    <physiologicalReaction direction="left-to-right" evidence="8">
        <dbReference type="Rhea" id="RHEA:28487"/>
    </physiologicalReaction>
</comment>
<dbReference type="AlphaFoldDB" id="A0A822YEC0"/>
<keyword evidence="9" id="KW-0813">Transport</keyword>
<keyword evidence="7" id="KW-0472">Membrane</keyword>
<evidence type="ECO:0000313" key="11">
    <source>
        <dbReference type="EMBL" id="DAD30880.1"/>
    </source>
</evidence>
<organism evidence="11 12">
    <name type="scientific">Nelumbo nucifera</name>
    <name type="common">Sacred lotus</name>
    <dbReference type="NCBI Taxonomy" id="4432"/>
    <lineage>
        <taxon>Eukaryota</taxon>
        <taxon>Viridiplantae</taxon>
        <taxon>Streptophyta</taxon>
        <taxon>Embryophyta</taxon>
        <taxon>Tracheophyta</taxon>
        <taxon>Spermatophyta</taxon>
        <taxon>Magnoliopsida</taxon>
        <taxon>Proteales</taxon>
        <taxon>Nelumbonaceae</taxon>
        <taxon>Nelumbo</taxon>
    </lineage>
</organism>
<keyword evidence="4 9" id="KW-0926">Vacuole</keyword>
<evidence type="ECO:0000256" key="3">
    <source>
        <dbReference type="ARBA" id="ARBA00022496"/>
    </source>
</evidence>
<protein>
    <recommendedName>
        <fullName evidence="9">Vacuolar iron transporter</fullName>
    </recommendedName>
</protein>
<keyword evidence="3" id="KW-0410">Iron transport</keyword>
<dbReference type="Pfam" id="PF01988">
    <property type="entry name" value="VIT1"/>
    <property type="match status" value="1"/>
</dbReference>
<evidence type="ECO:0000256" key="2">
    <source>
        <dbReference type="ARBA" id="ARBA00007049"/>
    </source>
</evidence>
<dbReference type="InterPro" id="IPR008217">
    <property type="entry name" value="Ccc1_fam"/>
</dbReference>
<gene>
    <name evidence="11" type="ORF">HUJ06_009731</name>
</gene>
<evidence type="ECO:0000256" key="7">
    <source>
        <dbReference type="ARBA" id="ARBA00023136"/>
    </source>
</evidence>
<evidence type="ECO:0000256" key="1">
    <source>
        <dbReference type="ARBA" id="ARBA00004128"/>
    </source>
</evidence>
<dbReference type="GO" id="GO:0030026">
    <property type="term" value="P:intracellular manganese ion homeostasis"/>
    <property type="evidence" value="ECO:0007669"/>
    <property type="project" value="InterPro"/>
</dbReference>
<keyword evidence="6" id="KW-1133">Transmembrane helix</keyword>
<dbReference type="GO" id="GO:0005774">
    <property type="term" value="C:vacuolar membrane"/>
    <property type="evidence" value="ECO:0007669"/>
    <property type="project" value="UniProtKB-SubCell"/>
</dbReference>
<evidence type="ECO:0000256" key="10">
    <source>
        <dbReference type="SAM" id="MobiDB-lite"/>
    </source>
</evidence>
<evidence type="ECO:0000313" key="12">
    <source>
        <dbReference type="Proteomes" id="UP000607653"/>
    </source>
</evidence>
<comment type="function">
    <text evidence="9">Vacuolar Fe(2+) uptake transporter.</text>
</comment>
<feature type="region of interest" description="Disordered" evidence="10">
    <location>
        <begin position="57"/>
        <end position="83"/>
    </location>
</feature>
<comment type="subcellular location">
    <subcellularLocation>
        <location evidence="1 9">Vacuole membrane</location>
        <topology evidence="1 9">Multi-pass membrane protein</topology>
    </subcellularLocation>
</comment>
<evidence type="ECO:0000256" key="8">
    <source>
        <dbReference type="ARBA" id="ARBA00044464"/>
    </source>
</evidence>
<evidence type="ECO:0000256" key="4">
    <source>
        <dbReference type="ARBA" id="ARBA00022554"/>
    </source>
</evidence>
<evidence type="ECO:0000256" key="5">
    <source>
        <dbReference type="ARBA" id="ARBA00022692"/>
    </source>
</evidence>
<accession>A0A822YEC0</accession>
<comment type="caution">
    <text evidence="11">The sequence shown here is derived from an EMBL/GenBank/DDBJ whole genome shotgun (WGS) entry which is preliminary data.</text>
</comment>
<dbReference type="GO" id="GO:0005381">
    <property type="term" value="F:iron ion transmembrane transporter activity"/>
    <property type="evidence" value="ECO:0007669"/>
    <property type="project" value="UniProtKB-UniRule"/>
</dbReference>
<keyword evidence="5" id="KW-0812">Transmembrane</keyword>
<proteinExistence type="inferred from homology"/>
<feature type="compositionally biased region" description="Pro residues" evidence="10">
    <location>
        <begin position="64"/>
        <end position="75"/>
    </location>
</feature>
<evidence type="ECO:0000256" key="9">
    <source>
        <dbReference type="RuleBase" id="RU369115"/>
    </source>
</evidence>
<evidence type="ECO:0000256" key="6">
    <source>
        <dbReference type="ARBA" id="ARBA00022989"/>
    </source>
</evidence>